<keyword evidence="1" id="KW-0732">Signal</keyword>
<proteinExistence type="predicted"/>
<dbReference type="Proteomes" id="UP000298653">
    <property type="component" value="Chromosome"/>
</dbReference>
<sequence length="436" mass="50037">MKRIYFTLVCLLFAAACLTGCTSCSSQKVSMAPASPYKKPQYQWKKNSGQALVLWSQEPEMERVYMKRAVNNYEAATGGHIEIKSFPKDEFQKKIKNAFAGKESKPDLLLTYGGTNIDSIDPDKNLYDFTNAVWVDDLTDTSVNQAIYHGKIIGLPHWEASISGTIYNKTIFKKLHLRVPKTQKEFLEVCEVLKKNGITPLYMPFKESSMMLYQFPLDTIVGDSQTLENMNDQKMGYLDLPEMRSVLKWYKTMAKKGYLGQKYTDNTWDGMNSAMKSGKYGMMLCWDTWLYTDFDGNPAEYGIMPAFMGVPDQGTFEGPNLALVAVNKHSSKLSDAINFVTFLADPFNYNKAFERIYTAPVFKNQTASISTPQYMQSERLIDRNYHDSIAWLRIRGFSQTDASCIQEYMVSDQNITEKECLKKMDKLRRQRIRQEK</sequence>
<evidence type="ECO:0000313" key="2">
    <source>
        <dbReference type="EMBL" id="QCP34801.1"/>
    </source>
</evidence>
<dbReference type="InterPro" id="IPR050490">
    <property type="entry name" value="Bact_solute-bd_prot1"/>
</dbReference>
<dbReference type="SUPFAM" id="SSF53850">
    <property type="entry name" value="Periplasmic binding protein-like II"/>
    <property type="match status" value="1"/>
</dbReference>
<dbReference type="KEGG" id="arf:AR1Y2_1347"/>
<keyword evidence="2" id="KW-0813">Transport</keyword>
<feature type="chain" id="PRO_5038391013" evidence="1">
    <location>
        <begin position="27"/>
        <end position="436"/>
    </location>
</feature>
<dbReference type="RefSeq" id="WP_137328292.1">
    <property type="nucleotide sequence ID" value="NZ_CP040058.1"/>
</dbReference>
<dbReference type="PROSITE" id="PS51257">
    <property type="entry name" value="PROKAR_LIPOPROTEIN"/>
    <property type="match status" value="1"/>
</dbReference>
<dbReference type="AlphaFoldDB" id="A0A4P8IDH5"/>
<evidence type="ECO:0000256" key="1">
    <source>
        <dbReference type="SAM" id="SignalP"/>
    </source>
</evidence>
<gene>
    <name evidence="2" type="ORF">AR1Y2_1347</name>
</gene>
<keyword evidence="2" id="KW-0762">Sugar transport</keyword>
<dbReference type="Gene3D" id="3.40.190.10">
    <property type="entry name" value="Periplasmic binding protein-like II"/>
    <property type="match status" value="2"/>
</dbReference>
<dbReference type="Pfam" id="PF13416">
    <property type="entry name" value="SBP_bac_8"/>
    <property type="match status" value="1"/>
</dbReference>
<accession>A0A4P8IDH5</accession>
<dbReference type="OrthoDB" id="42940at2"/>
<dbReference type="InterPro" id="IPR006059">
    <property type="entry name" value="SBP"/>
</dbReference>
<reference evidence="2 3" key="1">
    <citation type="submission" date="2019-05" db="EMBL/GenBank/DDBJ databases">
        <title>Complete genome sequencing of Anaerostipes rhamnosivorans.</title>
        <authorList>
            <person name="Bui T.P.N."/>
            <person name="de Vos W.M."/>
        </authorList>
    </citation>
    <scope>NUCLEOTIDE SEQUENCE [LARGE SCALE GENOMIC DNA]</scope>
    <source>
        <strain evidence="2 3">1y2</strain>
    </source>
</reference>
<organism evidence="2 3">
    <name type="scientific">Anaerostipes rhamnosivorans</name>
    <dbReference type="NCBI Taxonomy" id="1229621"/>
    <lineage>
        <taxon>Bacteria</taxon>
        <taxon>Bacillati</taxon>
        <taxon>Bacillota</taxon>
        <taxon>Clostridia</taxon>
        <taxon>Lachnospirales</taxon>
        <taxon>Lachnospiraceae</taxon>
        <taxon>Anaerostipes</taxon>
    </lineage>
</organism>
<evidence type="ECO:0000313" key="3">
    <source>
        <dbReference type="Proteomes" id="UP000298653"/>
    </source>
</evidence>
<keyword evidence="3" id="KW-1185">Reference proteome</keyword>
<protein>
    <submittedName>
        <fullName evidence="2">ABC sugar transporter, periplasmic ligand binding protein</fullName>
    </submittedName>
</protein>
<name>A0A4P8IDH5_9FIRM</name>
<dbReference type="EMBL" id="CP040058">
    <property type="protein sequence ID" value="QCP34801.1"/>
    <property type="molecule type" value="Genomic_DNA"/>
</dbReference>
<dbReference type="PANTHER" id="PTHR43649:SF12">
    <property type="entry name" value="DIACETYLCHITOBIOSE BINDING PROTEIN DASA"/>
    <property type="match status" value="1"/>
</dbReference>
<dbReference type="PANTHER" id="PTHR43649">
    <property type="entry name" value="ARABINOSE-BINDING PROTEIN-RELATED"/>
    <property type="match status" value="1"/>
</dbReference>
<feature type="signal peptide" evidence="1">
    <location>
        <begin position="1"/>
        <end position="26"/>
    </location>
</feature>